<accession>A0A0W7WPN9</accession>
<proteinExistence type="predicted"/>
<evidence type="ECO:0000313" key="1">
    <source>
        <dbReference type="EMBL" id="KUF12558.1"/>
    </source>
</evidence>
<dbReference type="EMBL" id="LPXO01000001">
    <property type="protein sequence ID" value="KUF12558.1"/>
    <property type="molecule type" value="Genomic_DNA"/>
</dbReference>
<gene>
    <name evidence="1" type="ORF">AVJ23_02185</name>
</gene>
<sequence>MLFPHLHDALPDDPVQMASLADSAVAARRQAERLHDDLRARIAAERPDTVVLSCENQFRAFDATAMARLCQTCATLAETVEVAVYLRAPAPFFLSNVQQDVKKRPEFRWISPSRVRDVLEPFVTHGPGPVTARRFARDALVGGDAVTDFVTTWLPGLDPAALSRGAAEENSSVSAEAMALLQEMFRGQRPLPGRYARDLKGLRKRIVALDAQLPGQTRPVLFDAVRDCVEARVADLDWTDEVLGVRFPEMGAPALSRSEAETLYAGLHDVADICTVDAARKEALWQAACDEARPLARLARRLGLR</sequence>
<dbReference type="Proteomes" id="UP000054396">
    <property type="component" value="Unassembled WGS sequence"/>
</dbReference>
<keyword evidence="2" id="KW-1185">Reference proteome</keyword>
<organism evidence="1 2">
    <name type="scientific">Pseudoponticoccus marisrubri</name>
    <dbReference type="NCBI Taxonomy" id="1685382"/>
    <lineage>
        <taxon>Bacteria</taxon>
        <taxon>Pseudomonadati</taxon>
        <taxon>Pseudomonadota</taxon>
        <taxon>Alphaproteobacteria</taxon>
        <taxon>Rhodobacterales</taxon>
        <taxon>Roseobacteraceae</taxon>
        <taxon>Pseudoponticoccus</taxon>
    </lineage>
</organism>
<comment type="caution">
    <text evidence="1">The sequence shown here is derived from an EMBL/GenBank/DDBJ whole genome shotgun (WGS) entry which is preliminary data.</text>
</comment>
<evidence type="ECO:0000313" key="2">
    <source>
        <dbReference type="Proteomes" id="UP000054396"/>
    </source>
</evidence>
<reference evidence="1 2" key="1">
    <citation type="submission" date="2015-12" db="EMBL/GenBank/DDBJ databases">
        <authorList>
            <person name="Shamseldin A."/>
            <person name="Moawad H."/>
            <person name="Abd El-Rahim W.M."/>
            <person name="Sadowsky M.J."/>
        </authorList>
    </citation>
    <scope>NUCLEOTIDE SEQUENCE [LARGE SCALE GENOMIC DNA]</scope>
    <source>
        <strain evidence="1 2">SJ5A-1</strain>
    </source>
</reference>
<protein>
    <submittedName>
        <fullName evidence="1">Uncharacterized protein</fullName>
    </submittedName>
</protein>
<name>A0A0W7WPN9_9RHOB</name>
<dbReference type="STRING" id="1685382.AVJ23_02185"/>
<dbReference type="AlphaFoldDB" id="A0A0W7WPN9"/>
<dbReference type="OrthoDB" id="7596739at2"/>
<dbReference type="RefSeq" id="WP_058860502.1">
    <property type="nucleotide sequence ID" value="NZ_LPXO01000001.1"/>
</dbReference>